<dbReference type="OrthoDB" id="2654528at2759"/>
<name>A0A0D0DYY3_9AGAM</name>
<feature type="region of interest" description="Disordered" evidence="1">
    <location>
        <begin position="66"/>
        <end position="109"/>
    </location>
</feature>
<gene>
    <name evidence="2" type="ORF">PAXRUDRAFT_777604</name>
</gene>
<accession>A0A0D0DYY3</accession>
<reference evidence="2 3" key="1">
    <citation type="submission" date="2014-04" db="EMBL/GenBank/DDBJ databases">
        <authorList>
            <consortium name="DOE Joint Genome Institute"/>
            <person name="Kuo A."/>
            <person name="Kohler A."/>
            <person name="Jargeat P."/>
            <person name="Nagy L.G."/>
            <person name="Floudas D."/>
            <person name="Copeland A."/>
            <person name="Barry K.W."/>
            <person name="Cichocki N."/>
            <person name="Veneault-Fourrey C."/>
            <person name="LaButti K."/>
            <person name="Lindquist E.A."/>
            <person name="Lipzen A."/>
            <person name="Lundell T."/>
            <person name="Morin E."/>
            <person name="Murat C."/>
            <person name="Sun H."/>
            <person name="Tunlid A."/>
            <person name="Henrissat B."/>
            <person name="Grigoriev I.V."/>
            <person name="Hibbett D.S."/>
            <person name="Martin F."/>
            <person name="Nordberg H.P."/>
            <person name="Cantor M.N."/>
            <person name="Hua S.X."/>
        </authorList>
    </citation>
    <scope>NUCLEOTIDE SEQUENCE [LARGE SCALE GENOMIC DNA]</scope>
    <source>
        <strain evidence="2 3">Ve08.2h10</strain>
    </source>
</reference>
<reference evidence="3" key="2">
    <citation type="submission" date="2015-01" db="EMBL/GenBank/DDBJ databases">
        <title>Evolutionary Origins and Diversification of the Mycorrhizal Mutualists.</title>
        <authorList>
            <consortium name="DOE Joint Genome Institute"/>
            <consortium name="Mycorrhizal Genomics Consortium"/>
            <person name="Kohler A."/>
            <person name="Kuo A."/>
            <person name="Nagy L.G."/>
            <person name="Floudas D."/>
            <person name="Copeland A."/>
            <person name="Barry K.W."/>
            <person name="Cichocki N."/>
            <person name="Veneault-Fourrey C."/>
            <person name="LaButti K."/>
            <person name="Lindquist E.A."/>
            <person name="Lipzen A."/>
            <person name="Lundell T."/>
            <person name="Morin E."/>
            <person name="Murat C."/>
            <person name="Riley R."/>
            <person name="Ohm R."/>
            <person name="Sun H."/>
            <person name="Tunlid A."/>
            <person name="Henrissat B."/>
            <person name="Grigoriev I.V."/>
            <person name="Hibbett D.S."/>
            <person name="Martin F."/>
        </authorList>
    </citation>
    <scope>NUCLEOTIDE SEQUENCE [LARGE SCALE GENOMIC DNA]</scope>
    <source>
        <strain evidence="3">Ve08.2h10</strain>
    </source>
</reference>
<keyword evidence="3" id="KW-1185">Reference proteome</keyword>
<dbReference type="EMBL" id="KN825036">
    <property type="protein sequence ID" value="KIK95536.1"/>
    <property type="molecule type" value="Genomic_DNA"/>
</dbReference>
<evidence type="ECO:0000256" key="1">
    <source>
        <dbReference type="SAM" id="MobiDB-lite"/>
    </source>
</evidence>
<dbReference type="HOGENOM" id="CLU_097256_0_0_1"/>
<protein>
    <submittedName>
        <fullName evidence="2">Uncharacterized protein</fullName>
    </submittedName>
</protein>
<proteinExistence type="predicted"/>
<dbReference type="InParanoid" id="A0A0D0DYY3"/>
<evidence type="ECO:0000313" key="2">
    <source>
        <dbReference type="EMBL" id="KIK95536.1"/>
    </source>
</evidence>
<dbReference type="Proteomes" id="UP000054538">
    <property type="component" value="Unassembled WGS sequence"/>
</dbReference>
<evidence type="ECO:0000313" key="3">
    <source>
        <dbReference type="Proteomes" id="UP000054538"/>
    </source>
</evidence>
<dbReference type="AlphaFoldDB" id="A0A0D0DYY3"/>
<dbReference type="STRING" id="930991.A0A0D0DYY3"/>
<organism evidence="2 3">
    <name type="scientific">Paxillus rubicundulus Ve08.2h10</name>
    <dbReference type="NCBI Taxonomy" id="930991"/>
    <lineage>
        <taxon>Eukaryota</taxon>
        <taxon>Fungi</taxon>
        <taxon>Dikarya</taxon>
        <taxon>Basidiomycota</taxon>
        <taxon>Agaricomycotina</taxon>
        <taxon>Agaricomycetes</taxon>
        <taxon>Agaricomycetidae</taxon>
        <taxon>Boletales</taxon>
        <taxon>Paxilineae</taxon>
        <taxon>Paxillaceae</taxon>
        <taxon>Paxillus</taxon>
    </lineage>
</organism>
<sequence>MPKMTAYVWCSCGGFHCRDNPDGMGHKLQTTQTAARHRNTDEQLCANCGTVAAQQLTDHWLASPQANAEDFGTGPNSSGDLSGDEVLGDVAPGSLPIGGEAAHHGGTSPPRFYPELDKLFERWEPGSQELNDVDFSSNSDKENFQWQTQEVDDPPDEADAQDVNDLFASAGVHFDYSDTQEDVNIHSTPPPCIQDHPAVRNAYIQAYVLAAFSNTMHAAVYHNLEGKEHLLHMTQAANSDIEYPGLNNFTRTLPTLLKCLSLNCIIHLSSLSLNHPTVT</sequence>